<dbReference type="STRING" id="300112.A0A4S2L117"/>
<evidence type="ECO:0000259" key="8">
    <source>
        <dbReference type="PROSITE" id="PS50135"/>
    </source>
</evidence>
<keyword evidence="1" id="KW-0479">Metal-binding</keyword>
<dbReference type="GO" id="GO:0045202">
    <property type="term" value="C:synapse"/>
    <property type="evidence" value="ECO:0007669"/>
    <property type="project" value="TreeGrafter"/>
</dbReference>
<keyword evidence="3 5" id="KW-0863">Zinc-finger</keyword>
<dbReference type="InterPro" id="IPR008160">
    <property type="entry name" value="Collagen"/>
</dbReference>
<keyword evidence="10" id="KW-1185">Reference proteome</keyword>
<dbReference type="Gene3D" id="1.10.238.10">
    <property type="entry name" value="EF-hand"/>
    <property type="match status" value="2"/>
</dbReference>
<evidence type="ECO:0000256" key="4">
    <source>
        <dbReference type="ARBA" id="ARBA00022833"/>
    </source>
</evidence>
<feature type="region of interest" description="Disordered" evidence="7">
    <location>
        <begin position="954"/>
        <end position="975"/>
    </location>
</feature>
<dbReference type="GO" id="GO:0046716">
    <property type="term" value="P:muscle cell cellular homeostasis"/>
    <property type="evidence" value="ECO:0007669"/>
    <property type="project" value="UniProtKB-ARBA"/>
</dbReference>
<dbReference type="Gene3D" id="3.30.60.90">
    <property type="match status" value="1"/>
</dbReference>
<dbReference type="SMART" id="SM00291">
    <property type="entry name" value="ZnF_ZZ"/>
    <property type="match status" value="1"/>
</dbReference>
<reference evidence="9 10" key="1">
    <citation type="journal article" date="2019" name="Philos. Trans. R. Soc. Lond., B, Biol. Sci.">
        <title>Ant behaviour and brain gene expression of defending hosts depend on the ecological success of the intruding social parasite.</title>
        <authorList>
            <person name="Kaur R."/>
            <person name="Stoldt M."/>
            <person name="Jongepier E."/>
            <person name="Feldmeyer B."/>
            <person name="Menzel F."/>
            <person name="Bornberg-Bauer E."/>
            <person name="Foitzik S."/>
        </authorList>
    </citation>
    <scope>NUCLEOTIDE SEQUENCE [LARGE SCALE GENOMIC DNA]</scope>
    <source>
        <tissue evidence="9">Whole body</tissue>
    </source>
</reference>
<evidence type="ECO:0000256" key="1">
    <source>
        <dbReference type="ARBA" id="ARBA00022723"/>
    </source>
</evidence>
<dbReference type="PROSITE" id="PS01357">
    <property type="entry name" value="ZF_ZZ_1"/>
    <property type="match status" value="1"/>
</dbReference>
<dbReference type="EMBL" id="QBLH01000372">
    <property type="protein sequence ID" value="TGZ56170.1"/>
    <property type="molecule type" value="Genomic_DNA"/>
</dbReference>
<feature type="compositionally biased region" description="Low complexity" evidence="7">
    <location>
        <begin position="270"/>
        <end position="285"/>
    </location>
</feature>
<dbReference type="SUPFAM" id="SSF47473">
    <property type="entry name" value="EF-hand"/>
    <property type="match status" value="2"/>
</dbReference>
<evidence type="ECO:0000313" key="10">
    <source>
        <dbReference type="Proteomes" id="UP000310200"/>
    </source>
</evidence>
<feature type="compositionally biased region" description="Polar residues" evidence="7">
    <location>
        <begin position="1218"/>
        <end position="1231"/>
    </location>
</feature>
<dbReference type="SUPFAM" id="SSF49899">
    <property type="entry name" value="Concanavalin A-like lectins/glucanases"/>
    <property type="match status" value="1"/>
</dbReference>
<organism evidence="9 10">
    <name type="scientific">Temnothorax longispinosus</name>
    <dbReference type="NCBI Taxonomy" id="300112"/>
    <lineage>
        <taxon>Eukaryota</taxon>
        <taxon>Metazoa</taxon>
        <taxon>Ecdysozoa</taxon>
        <taxon>Arthropoda</taxon>
        <taxon>Hexapoda</taxon>
        <taxon>Insecta</taxon>
        <taxon>Pterygota</taxon>
        <taxon>Neoptera</taxon>
        <taxon>Endopterygota</taxon>
        <taxon>Hymenoptera</taxon>
        <taxon>Apocrita</taxon>
        <taxon>Aculeata</taxon>
        <taxon>Formicoidea</taxon>
        <taxon>Formicidae</taxon>
        <taxon>Myrmicinae</taxon>
        <taxon>Temnothorax</taxon>
    </lineage>
</organism>
<feature type="region of interest" description="Disordered" evidence="7">
    <location>
        <begin position="263"/>
        <end position="531"/>
    </location>
</feature>
<dbReference type="InterPro" id="IPR048287">
    <property type="entry name" value="TSPN-like_N"/>
</dbReference>
<dbReference type="Gene3D" id="2.60.120.200">
    <property type="match status" value="1"/>
</dbReference>
<protein>
    <recommendedName>
        <fullName evidence="8">ZZ-type domain-containing protein</fullName>
    </recommendedName>
</protein>
<dbReference type="Pfam" id="PF09069">
    <property type="entry name" value="EF-hand_3"/>
    <property type="match status" value="1"/>
</dbReference>
<evidence type="ECO:0000256" key="2">
    <source>
        <dbReference type="ARBA" id="ARBA00022737"/>
    </source>
</evidence>
<dbReference type="Pfam" id="PF09068">
    <property type="entry name" value="EF-hand_2"/>
    <property type="match status" value="1"/>
</dbReference>
<feature type="compositionally biased region" description="Low complexity" evidence="7">
    <location>
        <begin position="474"/>
        <end position="489"/>
    </location>
</feature>
<evidence type="ECO:0000313" key="9">
    <source>
        <dbReference type="EMBL" id="TGZ56170.1"/>
    </source>
</evidence>
<feature type="coiled-coil region" evidence="6">
    <location>
        <begin position="986"/>
        <end position="1057"/>
    </location>
</feature>
<dbReference type="PROSITE" id="PS50135">
    <property type="entry name" value="ZF_ZZ_2"/>
    <property type="match status" value="1"/>
</dbReference>
<dbReference type="CDD" id="cd02334">
    <property type="entry name" value="ZZ_dystrophin"/>
    <property type="match status" value="1"/>
</dbReference>
<feature type="region of interest" description="Disordered" evidence="7">
    <location>
        <begin position="1067"/>
        <end position="1088"/>
    </location>
</feature>
<dbReference type="InterPro" id="IPR015154">
    <property type="entry name" value="EF-hand_dom_typ2"/>
</dbReference>
<dbReference type="SUPFAM" id="SSF57850">
    <property type="entry name" value="RING/U-box"/>
    <property type="match status" value="1"/>
</dbReference>
<dbReference type="AlphaFoldDB" id="A0A4S2L117"/>
<dbReference type="InterPro" id="IPR050774">
    <property type="entry name" value="KCMF1/Dystrophin"/>
</dbReference>
<sequence>MYLQTWIFTIAHIITYAQYTIAKRGLCNGYKSGEDDLQTFDFISKLKLDLLDARYNGMTKVRGSNRMQTAYRLERDTDVTLPTKNITPNGLSEEFSLVYTLRARKSPKYPWHIIKIVDAKGDAQLLITMNSRKRTLDFSSIDHEGELQTVSFVNDRVFDRGWHKVNFGVFKDKLVLNVDCEFAGVEDLKPRGPIKVDGNISIAKMSNSKITVPIDVQWMVLNCDPTRHERETCEELPKTIAAASLLQITPSCDTICPQGPHGFNGTDGLPGPSGAPGPIGASGSPGFPGPRGPPGEQGRTGAPGNTGARGFPGLQGSKGAIGPAGPSGLPGSPGRKGERGDMGFPGLKGDQGPRGFPGPPGNMSDFLYPVGSPGYKGEKGERGDNGVQGQPGEKGEPGDKGYPGLDGSRGRDGAPGLQGSPGNRGQTGLPGLQGPPGHSIKRLNELTESLRGLPGLPGPARHGRPGDPGPPGLPGERGFVGLPGSQGPIGPQGPPSERGEKGDRGPEGISLEGPPGPPGLSGVPGARGPPGVQGPPGYCEFCNYPGSNYLHNRGNEKVKMAEEGAGGSGNGSSGETSRLQLLQEMRQQNFDTIRFASYRTACKLRFIQKKVHLHNVDIWNVIEAFRENGLNTLEPSSTLGVSRLETLLSSLFHALNKRVPVSQQAKVDATTALLMNWLLAAYTSGENNKISVFSVKVALATLCAGKLMDKFRYIYSQISDSNGHMIHWRFADYLKEVLALTAAVYESPSFGYSDGLANSIFPPNSKVTVNDFLDTLMSDPGPHCLIWLPLYHRMAAVETVAHPIMCDACHRENFTGFRYRCQKCHSYQLCQDCFWRGKVSGTHNNDHETREYSSFKSPSKQIGHSLRKSFRCVPEKGKNSLPRFPEQPEKTLDLSHIVPPSPLPSHNGFPDPGFMAPFDSGSVDSRSTLRSMDSSRLDDEHKLIARYAQRLAQEARTMPRTASRMSQADQAGRAPSDMNLASLDASRAQRELISQLEAKNKEIMREIARLRRQQEIEAAGLENPALMSELRALRQRKDELETHLATLQDSRRQLMVQLEGLMKMLKNHQASPRSTPNSSPRNSLSCVGGDVRSAFRTNSLPGSGSSSANNSLGRSLRNDLLVAADSVTNAMSTLVRELNSDVLWNVCDAPPVNVSWWLADSDQEDHSHNSGLMNIRKPLDFEAGEDGDDSSGGGNSWREELQRRYQQENDFLAELRSRNSIPQTPSATLSNEQEHERGEREEADGEKEDEDEANWAEAVKRWVNR</sequence>
<feature type="compositionally biased region" description="Basic and acidic residues" evidence="7">
    <location>
        <begin position="497"/>
        <end position="506"/>
    </location>
</feature>
<dbReference type="InterPro" id="IPR011992">
    <property type="entry name" value="EF-hand-dom_pair"/>
</dbReference>
<keyword evidence="4" id="KW-0862">Zinc</keyword>
<dbReference type="GO" id="GO:0050804">
    <property type="term" value="P:modulation of chemical synaptic transmission"/>
    <property type="evidence" value="ECO:0007669"/>
    <property type="project" value="UniProtKB-ARBA"/>
</dbReference>
<dbReference type="Pfam" id="PF01391">
    <property type="entry name" value="Collagen"/>
    <property type="match status" value="2"/>
</dbReference>
<dbReference type="InterPro" id="IPR000433">
    <property type="entry name" value="Znf_ZZ"/>
</dbReference>
<feature type="compositionally biased region" description="Basic and acidic residues" evidence="7">
    <location>
        <begin position="1197"/>
        <end position="1217"/>
    </location>
</feature>
<evidence type="ECO:0000256" key="5">
    <source>
        <dbReference type="PROSITE-ProRule" id="PRU00228"/>
    </source>
</evidence>
<feature type="domain" description="ZZ-type" evidence="8">
    <location>
        <begin position="801"/>
        <end position="857"/>
    </location>
</feature>
<proteinExistence type="predicted"/>
<dbReference type="GO" id="GO:0016010">
    <property type="term" value="C:dystrophin-associated glycoprotein complex"/>
    <property type="evidence" value="ECO:0007669"/>
    <property type="project" value="UniProtKB-ARBA"/>
</dbReference>
<dbReference type="CDD" id="cd16244">
    <property type="entry name" value="EFh_DTN"/>
    <property type="match status" value="1"/>
</dbReference>
<accession>A0A4S2L117</accession>
<dbReference type="GO" id="GO:0008270">
    <property type="term" value="F:zinc ion binding"/>
    <property type="evidence" value="ECO:0007669"/>
    <property type="project" value="UniProtKB-KW"/>
</dbReference>
<evidence type="ECO:0000256" key="7">
    <source>
        <dbReference type="SAM" id="MobiDB-lite"/>
    </source>
</evidence>
<evidence type="ECO:0000256" key="3">
    <source>
        <dbReference type="ARBA" id="ARBA00022771"/>
    </source>
</evidence>
<keyword evidence="6" id="KW-0175">Coiled coil</keyword>
<dbReference type="Proteomes" id="UP000310200">
    <property type="component" value="Unassembled WGS sequence"/>
</dbReference>
<dbReference type="PANTHER" id="PTHR12268:SF27">
    <property type="entry name" value="DYSTROBREVIN, ISOFORM F"/>
    <property type="match status" value="1"/>
</dbReference>
<dbReference type="InterPro" id="IPR013320">
    <property type="entry name" value="ConA-like_dom_sf"/>
</dbReference>
<keyword evidence="2" id="KW-0677">Repeat</keyword>
<feature type="compositionally biased region" description="Low complexity" evidence="7">
    <location>
        <begin position="320"/>
        <end position="333"/>
    </location>
</feature>
<dbReference type="GO" id="GO:0099536">
    <property type="term" value="P:synaptic signaling"/>
    <property type="evidence" value="ECO:0007669"/>
    <property type="project" value="TreeGrafter"/>
</dbReference>
<dbReference type="PANTHER" id="PTHR12268">
    <property type="entry name" value="E3 UBIQUITIN-PROTEIN LIGASE KCMF1"/>
    <property type="match status" value="1"/>
</dbReference>
<dbReference type="Pfam" id="PF00569">
    <property type="entry name" value="ZZ"/>
    <property type="match status" value="1"/>
</dbReference>
<dbReference type="InterPro" id="IPR015153">
    <property type="entry name" value="EF-hand_dom_typ1"/>
</dbReference>
<evidence type="ECO:0000256" key="6">
    <source>
        <dbReference type="SAM" id="Coils"/>
    </source>
</evidence>
<name>A0A4S2L117_9HYME</name>
<dbReference type="SMART" id="SM00210">
    <property type="entry name" value="TSPN"/>
    <property type="match status" value="1"/>
</dbReference>
<gene>
    <name evidence="9" type="ORF">DBV15_01681</name>
</gene>
<feature type="compositionally biased region" description="Acidic residues" evidence="7">
    <location>
        <begin position="1241"/>
        <end position="1254"/>
    </location>
</feature>
<feature type="compositionally biased region" description="Low complexity" evidence="7">
    <location>
        <begin position="1071"/>
        <end position="1085"/>
    </location>
</feature>
<feature type="region of interest" description="Disordered" evidence="7">
    <location>
        <begin position="1180"/>
        <end position="1265"/>
    </location>
</feature>
<comment type="caution">
    <text evidence="9">The sequence shown here is derived from an EMBL/GenBank/DDBJ whole genome shotgun (WGS) entry which is preliminary data.</text>
</comment>
<feature type="compositionally biased region" description="Low complexity" evidence="7">
    <location>
        <begin position="426"/>
        <end position="437"/>
    </location>
</feature>
<dbReference type="InterPro" id="IPR043145">
    <property type="entry name" value="Znf_ZZ_sf"/>
</dbReference>